<keyword evidence="5" id="KW-0964">Secreted</keyword>
<dbReference type="VEuPathDB" id="FungiDB:MYCTH_2119593"/>
<evidence type="ECO:0000256" key="10">
    <source>
        <dbReference type="SAM" id="MobiDB-lite"/>
    </source>
</evidence>
<evidence type="ECO:0000256" key="3">
    <source>
        <dbReference type="ARBA" id="ARBA00006083"/>
    </source>
</evidence>
<protein>
    <recommendedName>
        <fullName evidence="4">adenosine deaminase</fullName>
        <ecNumber evidence="4">3.5.4.4</ecNumber>
    </recommendedName>
</protein>
<evidence type="ECO:0000256" key="4">
    <source>
        <dbReference type="ARBA" id="ARBA00012784"/>
    </source>
</evidence>
<dbReference type="OMA" id="MKNMYIR"/>
<dbReference type="Proteomes" id="UP000007322">
    <property type="component" value="Chromosome 4"/>
</dbReference>
<dbReference type="Pfam" id="PF00962">
    <property type="entry name" value="A_deaminase"/>
    <property type="match status" value="1"/>
</dbReference>
<evidence type="ECO:0000313" key="13">
    <source>
        <dbReference type="Proteomes" id="UP000007322"/>
    </source>
</evidence>
<dbReference type="AlphaFoldDB" id="G2QG97"/>
<dbReference type="HOGENOM" id="CLU_022829_1_0_1"/>
<dbReference type="OrthoDB" id="7202371at2759"/>
<evidence type="ECO:0000259" key="11">
    <source>
        <dbReference type="Pfam" id="PF00962"/>
    </source>
</evidence>
<dbReference type="InterPro" id="IPR001365">
    <property type="entry name" value="A_deaminase_dom"/>
</dbReference>
<dbReference type="GO" id="GO:0046103">
    <property type="term" value="P:inosine biosynthetic process"/>
    <property type="evidence" value="ECO:0007669"/>
    <property type="project" value="TreeGrafter"/>
</dbReference>
<dbReference type="eggNOG" id="KOG1097">
    <property type="taxonomic scope" value="Eukaryota"/>
</dbReference>
<feature type="compositionally biased region" description="Low complexity" evidence="10">
    <location>
        <begin position="580"/>
        <end position="600"/>
    </location>
</feature>
<keyword evidence="8" id="KW-0378">Hydrolase</keyword>
<dbReference type="PANTHER" id="PTHR11409">
    <property type="entry name" value="ADENOSINE DEAMINASE"/>
    <property type="match status" value="1"/>
</dbReference>
<dbReference type="GO" id="GO:0004000">
    <property type="term" value="F:adenosine deaminase activity"/>
    <property type="evidence" value="ECO:0007669"/>
    <property type="project" value="TreeGrafter"/>
</dbReference>
<evidence type="ECO:0000256" key="7">
    <source>
        <dbReference type="ARBA" id="ARBA00022729"/>
    </source>
</evidence>
<organism evidence="12 13">
    <name type="scientific">Thermothelomyces thermophilus (strain ATCC 42464 / BCRC 31852 / DSM 1799)</name>
    <name type="common">Sporotrichum thermophile</name>
    <dbReference type="NCBI Taxonomy" id="573729"/>
    <lineage>
        <taxon>Eukaryota</taxon>
        <taxon>Fungi</taxon>
        <taxon>Dikarya</taxon>
        <taxon>Ascomycota</taxon>
        <taxon>Pezizomycotina</taxon>
        <taxon>Sordariomycetes</taxon>
        <taxon>Sordariomycetidae</taxon>
        <taxon>Sordariales</taxon>
        <taxon>Chaetomiaceae</taxon>
        <taxon>Thermothelomyces</taxon>
    </lineage>
</organism>
<evidence type="ECO:0000256" key="5">
    <source>
        <dbReference type="ARBA" id="ARBA00022525"/>
    </source>
</evidence>
<evidence type="ECO:0000256" key="6">
    <source>
        <dbReference type="ARBA" id="ARBA00022723"/>
    </source>
</evidence>
<gene>
    <name evidence="12" type="ORF">MYCTH_2119593</name>
</gene>
<evidence type="ECO:0000256" key="2">
    <source>
        <dbReference type="ARBA" id="ARBA00004613"/>
    </source>
</evidence>
<name>G2QG97_THET4</name>
<comment type="catalytic activity">
    <reaction evidence="9">
        <text>adenosine + H2O + H(+) = inosine + NH4(+)</text>
        <dbReference type="Rhea" id="RHEA:24408"/>
        <dbReference type="ChEBI" id="CHEBI:15377"/>
        <dbReference type="ChEBI" id="CHEBI:15378"/>
        <dbReference type="ChEBI" id="CHEBI:16335"/>
        <dbReference type="ChEBI" id="CHEBI:17596"/>
        <dbReference type="ChEBI" id="CHEBI:28938"/>
        <dbReference type="EC" id="3.5.4.4"/>
    </reaction>
</comment>
<dbReference type="KEGG" id="mtm:MYCTH_2119593"/>
<comment type="subcellular location">
    <subcellularLocation>
        <location evidence="2">Secreted</location>
    </subcellularLocation>
</comment>
<dbReference type="STRING" id="573729.G2QG97"/>
<evidence type="ECO:0000256" key="1">
    <source>
        <dbReference type="ARBA" id="ARBA00001947"/>
    </source>
</evidence>
<evidence type="ECO:0000256" key="8">
    <source>
        <dbReference type="ARBA" id="ARBA00022801"/>
    </source>
</evidence>
<dbReference type="RefSeq" id="XP_003664602.1">
    <property type="nucleotide sequence ID" value="XM_003664554.1"/>
</dbReference>
<dbReference type="GeneID" id="11506428"/>
<dbReference type="EC" id="3.5.4.4" evidence="4"/>
<feature type="domain" description="Adenosine deaminase" evidence="11">
    <location>
        <begin position="267"/>
        <end position="552"/>
    </location>
</feature>
<reference evidence="12 13" key="1">
    <citation type="journal article" date="2011" name="Nat. Biotechnol.">
        <title>Comparative genomic analysis of the thermophilic biomass-degrading fungi Myceliophthora thermophila and Thielavia terrestris.</title>
        <authorList>
            <person name="Berka R.M."/>
            <person name="Grigoriev I.V."/>
            <person name="Otillar R."/>
            <person name="Salamov A."/>
            <person name="Grimwood J."/>
            <person name="Reid I."/>
            <person name="Ishmael N."/>
            <person name="John T."/>
            <person name="Darmond C."/>
            <person name="Moisan M.-C."/>
            <person name="Henrissat B."/>
            <person name="Coutinho P.M."/>
            <person name="Lombard V."/>
            <person name="Natvig D.O."/>
            <person name="Lindquist E."/>
            <person name="Schmutz J."/>
            <person name="Lucas S."/>
            <person name="Harris P."/>
            <person name="Powlowski J."/>
            <person name="Bellemare A."/>
            <person name="Taylor D."/>
            <person name="Butler G."/>
            <person name="de Vries R.P."/>
            <person name="Allijn I.E."/>
            <person name="van den Brink J."/>
            <person name="Ushinsky S."/>
            <person name="Storms R."/>
            <person name="Powell A.J."/>
            <person name="Paulsen I.T."/>
            <person name="Elbourne L.D.H."/>
            <person name="Baker S.E."/>
            <person name="Magnuson J."/>
            <person name="LaBoissiere S."/>
            <person name="Clutterbuck A.J."/>
            <person name="Martinez D."/>
            <person name="Wogulis M."/>
            <person name="de Leon A.L."/>
            <person name="Rey M.W."/>
            <person name="Tsang A."/>
        </authorList>
    </citation>
    <scope>NUCLEOTIDE SEQUENCE [LARGE SCALE GENOMIC DNA]</scope>
    <source>
        <strain evidence="13">ATCC 42464 / BCRC 31852 / DSM 1799</strain>
    </source>
</reference>
<keyword evidence="13" id="KW-1185">Reference proteome</keyword>
<proteinExistence type="inferred from homology"/>
<dbReference type="FunFam" id="3.20.20.140:FF:000017">
    <property type="entry name" value="Adenosine deaminase 2"/>
    <property type="match status" value="1"/>
</dbReference>
<dbReference type="Gene3D" id="3.20.20.140">
    <property type="entry name" value="Metal-dependent hydrolases"/>
    <property type="match status" value="1"/>
</dbReference>
<keyword evidence="6" id="KW-0479">Metal-binding</keyword>
<dbReference type="SUPFAM" id="SSF51556">
    <property type="entry name" value="Metallo-dependent hydrolases"/>
    <property type="match status" value="1"/>
</dbReference>
<dbReference type="EMBL" id="CP003005">
    <property type="protein sequence ID" value="AEO59357.1"/>
    <property type="molecule type" value="Genomic_DNA"/>
</dbReference>
<dbReference type="PANTHER" id="PTHR11409:SF37">
    <property type="entry name" value="ADENOSINE DEAMINASE DOMAIN-CONTAINING PROTEIN"/>
    <property type="match status" value="1"/>
</dbReference>
<dbReference type="InParanoid" id="G2QG97"/>
<sequence>MHSLFQLIGWKLTSRRRRRRRRLDQRVEAALKKYLHDREEALDRELKMGFEAAIKNASLYKRPTDLELSADRTLQLMKQHDIDTYYRGSETDSLGQAHPHFYGDHFLHNVNIIERTKLFRLCQGMPKGAHLHIHFNANCHPSFLLNIAKEMNHMYIWSTKALTNKEAFQRCEIRFSILSEQNLKKKNPLGNLNILSSEYKTYEDLKDRGETGWMSYKTFRMLFPQHKIEGVEKDVDKWLLSKLVFSAEEAYNSRQCAAGMMKGLFNYQTAFVRYTQACLEEFARDNIQYAEIRLDFMPNNQLWDDEGKDQMSNERMMELIIEGYNAFQLRHQRKVFKGLKVIYCTPRSFDKPKIVFALNQCIEFKKKFPEFIAGFDLVGEKGNGNKYPLKHFAEELLEFRHKCKAENLDIPFLFHCGETLENGTDADHDLIDAILLGAKRIAHGYAVPWHPWVMQQLKARNICIELCPISNEILGLTSRIGGHSAYTALANDIVACVNTDHGGLFRSTLAHEFYQIMAGKRNMTLIDFRQLAYWSLEFSCMTPAEKNAVIDDWEKMWSYFVLRIFAGDFGLLGHSSSSQPASHAGAAAPHSSRPGSSGAAEWHHRRETPEALLGA</sequence>
<dbReference type="GO" id="GO:0005576">
    <property type="term" value="C:extracellular region"/>
    <property type="evidence" value="ECO:0007669"/>
    <property type="project" value="UniProtKB-SubCell"/>
</dbReference>
<feature type="region of interest" description="Disordered" evidence="10">
    <location>
        <begin position="580"/>
        <end position="615"/>
    </location>
</feature>
<dbReference type="InterPro" id="IPR032466">
    <property type="entry name" value="Metal_Hydrolase"/>
</dbReference>
<keyword evidence="7" id="KW-0732">Signal</keyword>
<accession>G2QG97</accession>
<dbReference type="GO" id="GO:0046872">
    <property type="term" value="F:metal ion binding"/>
    <property type="evidence" value="ECO:0007669"/>
    <property type="project" value="UniProtKB-KW"/>
</dbReference>
<evidence type="ECO:0000313" key="12">
    <source>
        <dbReference type="EMBL" id="AEO59357.1"/>
    </source>
</evidence>
<comment type="similarity">
    <text evidence="3">Belongs to the metallo-dependent hydrolases superfamily. Adenosine and AMP deaminases family. ADGF subfamily.</text>
</comment>
<evidence type="ECO:0000256" key="9">
    <source>
        <dbReference type="ARBA" id="ARBA00047764"/>
    </source>
</evidence>
<dbReference type="GO" id="GO:0006154">
    <property type="term" value="P:adenosine catabolic process"/>
    <property type="evidence" value="ECO:0007669"/>
    <property type="project" value="TreeGrafter"/>
</dbReference>
<comment type="cofactor">
    <cofactor evidence="1">
        <name>Zn(2+)</name>
        <dbReference type="ChEBI" id="CHEBI:29105"/>
    </cofactor>
</comment>
<dbReference type="InterPro" id="IPR006330">
    <property type="entry name" value="Ado/ade_deaminase"/>
</dbReference>